<dbReference type="Proteomes" id="UP000324705">
    <property type="component" value="Chromosome 3B"/>
</dbReference>
<feature type="domain" description="F-box" evidence="2">
    <location>
        <begin position="71"/>
        <end position="112"/>
    </location>
</feature>
<dbReference type="Gramene" id="TRITD3Bv1G227160.1">
    <property type="protein sequence ID" value="TRITD3Bv1G227160.1"/>
    <property type="gene ID" value="TRITD3Bv1G227160"/>
</dbReference>
<organism evidence="3 4">
    <name type="scientific">Triticum turgidum subsp. durum</name>
    <name type="common">Durum wheat</name>
    <name type="synonym">Triticum durum</name>
    <dbReference type="NCBI Taxonomy" id="4567"/>
    <lineage>
        <taxon>Eukaryota</taxon>
        <taxon>Viridiplantae</taxon>
        <taxon>Streptophyta</taxon>
        <taxon>Embryophyta</taxon>
        <taxon>Tracheophyta</taxon>
        <taxon>Spermatophyta</taxon>
        <taxon>Magnoliopsida</taxon>
        <taxon>Liliopsida</taxon>
        <taxon>Poales</taxon>
        <taxon>Poaceae</taxon>
        <taxon>BOP clade</taxon>
        <taxon>Pooideae</taxon>
        <taxon>Triticodae</taxon>
        <taxon>Triticeae</taxon>
        <taxon>Triticinae</taxon>
        <taxon>Triticum</taxon>
    </lineage>
</organism>
<dbReference type="InterPro" id="IPR050233">
    <property type="entry name" value="A_thaliana_F-box"/>
</dbReference>
<dbReference type="InterPro" id="IPR017451">
    <property type="entry name" value="F-box-assoc_interact_dom"/>
</dbReference>
<evidence type="ECO:0000259" key="2">
    <source>
        <dbReference type="SMART" id="SM00256"/>
    </source>
</evidence>
<reference evidence="3 4" key="1">
    <citation type="submission" date="2017-09" db="EMBL/GenBank/DDBJ databases">
        <authorList>
            <consortium name="International Durum Wheat Genome Sequencing Consortium (IDWGSC)"/>
            <person name="Milanesi L."/>
        </authorList>
    </citation>
    <scope>NUCLEOTIDE SEQUENCE [LARGE SCALE GENOMIC DNA]</scope>
    <source>
        <strain evidence="4">cv. Svevo</strain>
    </source>
</reference>
<dbReference type="NCBIfam" id="TIGR01640">
    <property type="entry name" value="F_box_assoc_1"/>
    <property type="match status" value="1"/>
</dbReference>
<dbReference type="EMBL" id="LT934116">
    <property type="protein sequence ID" value="VAH83162.1"/>
    <property type="molecule type" value="Genomic_DNA"/>
</dbReference>
<keyword evidence="4" id="KW-1185">Reference proteome</keyword>
<dbReference type="SMART" id="SM00256">
    <property type="entry name" value="FBOX"/>
    <property type="match status" value="1"/>
</dbReference>
<dbReference type="PANTHER" id="PTHR47993">
    <property type="entry name" value="OS09G0372900 PROTEIN-RELATED"/>
    <property type="match status" value="1"/>
</dbReference>
<dbReference type="InterPro" id="IPR001810">
    <property type="entry name" value="F-box_dom"/>
</dbReference>
<dbReference type="Pfam" id="PF08268">
    <property type="entry name" value="FBA_3"/>
    <property type="match status" value="1"/>
</dbReference>
<dbReference type="PANTHER" id="PTHR47993:SF363">
    <property type="entry name" value="F-BOX DOMAIN-CONTAINING PROTEIN"/>
    <property type="match status" value="1"/>
</dbReference>
<dbReference type="AlphaFoldDB" id="A0A9R1QT76"/>
<dbReference type="SUPFAM" id="SSF81383">
    <property type="entry name" value="F-box domain"/>
    <property type="match status" value="1"/>
</dbReference>
<gene>
    <name evidence="3" type="ORF">TRITD_3Bv1G227160</name>
</gene>
<accession>A0A9R1QT76</accession>
<name>A0A9R1QT76_TRITD</name>
<evidence type="ECO:0000256" key="1">
    <source>
        <dbReference type="SAM" id="MobiDB-lite"/>
    </source>
</evidence>
<evidence type="ECO:0000313" key="4">
    <source>
        <dbReference type="Proteomes" id="UP000324705"/>
    </source>
</evidence>
<sequence>MLSISTRWAKRTPNLQMHFCCFSTREGGRSSSSSLRRRHPPHCSGEESLAQPATMAEAASAERAALLLPGLPDEISIWEILVGLPPKALLRCRAVCRAWRRATSTRDFLLAHHARQPALPLLYIYNCVGNNIRSLDIIPFDRRAGVAADDQLWPVARLCQAPFCAMASCDGLLLCFMNDCCYALCNPATRQYARLPFLPGSVPLGVYSHSPTGEYRLLLYRFATGPGPDAQGGTFVLVLGSGQPPRSIGCPDARELLSIPSILFRGGLHWHKEQNERIVVFDTTTELFRHMRVPVVFVSRCTNLFEMDGMLGVSSFNYAAAIIDIWMAQDYKSEVWSNKYHVELPVAELTARFGRFNTRGFGVVASSDGHLLMLLKFSDWLLQVDMDGKLVASFHCKGLAYTRFCLKQTLVSHTFFPALQRYVVNAKPFI</sequence>
<evidence type="ECO:0000313" key="3">
    <source>
        <dbReference type="EMBL" id="VAH83162.1"/>
    </source>
</evidence>
<dbReference type="InterPro" id="IPR036047">
    <property type="entry name" value="F-box-like_dom_sf"/>
</dbReference>
<dbReference type="Pfam" id="PF12937">
    <property type="entry name" value="F-box-like"/>
    <property type="match status" value="1"/>
</dbReference>
<protein>
    <recommendedName>
        <fullName evidence="2">F-box domain-containing protein</fullName>
    </recommendedName>
</protein>
<proteinExistence type="predicted"/>
<dbReference type="Gene3D" id="1.20.1280.50">
    <property type="match status" value="1"/>
</dbReference>
<feature type="region of interest" description="Disordered" evidence="1">
    <location>
        <begin position="25"/>
        <end position="50"/>
    </location>
</feature>
<dbReference type="InterPro" id="IPR013187">
    <property type="entry name" value="F-box-assoc_dom_typ3"/>
</dbReference>